<gene>
    <name evidence="6" type="ORF">MUDAN_MDHGFNIF_01369</name>
</gene>
<dbReference type="RefSeq" id="WP_165450096.1">
    <property type="nucleotide sequence ID" value="NZ_UYIG01000152.1"/>
</dbReference>
<feature type="domain" description="Tyr recombinase" evidence="5">
    <location>
        <begin position="183"/>
        <end position="400"/>
    </location>
</feature>
<dbReference type="GO" id="GO:0006310">
    <property type="term" value="P:DNA recombination"/>
    <property type="evidence" value="ECO:0007669"/>
    <property type="project" value="UniProtKB-KW"/>
</dbReference>
<keyword evidence="4" id="KW-0233">DNA recombination</keyword>
<evidence type="ECO:0000313" key="7">
    <source>
        <dbReference type="Proteomes" id="UP000289996"/>
    </source>
</evidence>
<dbReference type="InterPro" id="IPR011010">
    <property type="entry name" value="DNA_brk_join_enz"/>
</dbReference>
<dbReference type="AlphaFoldDB" id="A0A660E9K0"/>
<evidence type="ECO:0000259" key="5">
    <source>
        <dbReference type="PROSITE" id="PS51898"/>
    </source>
</evidence>
<dbReference type="InterPro" id="IPR002104">
    <property type="entry name" value="Integrase_catalytic"/>
</dbReference>
<evidence type="ECO:0000313" key="6">
    <source>
        <dbReference type="EMBL" id="VDG29832.1"/>
    </source>
</evidence>
<dbReference type="Pfam" id="PF14657">
    <property type="entry name" value="Arm-DNA-bind_4"/>
    <property type="match status" value="1"/>
</dbReference>
<dbReference type="SUPFAM" id="SSF56349">
    <property type="entry name" value="DNA breaking-rejoining enzymes"/>
    <property type="match status" value="1"/>
</dbReference>
<dbReference type="InterPro" id="IPR010998">
    <property type="entry name" value="Integrase_recombinase_N"/>
</dbReference>
<dbReference type="EMBL" id="UYIG01000152">
    <property type="protein sequence ID" value="VDG29832.1"/>
    <property type="molecule type" value="Genomic_DNA"/>
</dbReference>
<evidence type="ECO:0000256" key="2">
    <source>
        <dbReference type="ARBA" id="ARBA00022908"/>
    </source>
</evidence>
<comment type="similarity">
    <text evidence="1">Belongs to the 'phage' integrase family.</text>
</comment>
<dbReference type="Pfam" id="PF14659">
    <property type="entry name" value="Phage_int_SAM_3"/>
    <property type="match status" value="1"/>
</dbReference>
<dbReference type="Gene3D" id="1.10.150.130">
    <property type="match status" value="1"/>
</dbReference>
<keyword evidence="2" id="KW-0229">DNA integration</keyword>
<accession>A0A660E9K0</accession>
<dbReference type="PROSITE" id="PS51898">
    <property type="entry name" value="TYR_RECOMBINASE"/>
    <property type="match status" value="1"/>
</dbReference>
<sequence length="414" mass="48016">MASFNQYELKSGQKRWEFRAYAGTDTGNGKQRKVHRRGFKTKRAAQDAARLIEAEIVKSSRVTNNNDNAPLGEYLLYWIDNLKVNVKSGTIVKHRHNIMYYINPRIGEYKLKDYSFNVHQKFINSLFTEEGAGRSKNGFAWNTVLSINETLSNSLEKAVRLGYIKTNPTHRVEFDRRFKPEVRKTRYFTKAQTDIFLEVAKKEHLILWYPFFLLMFDCGLRLGEDLALRWSRIDFKNKILTIDINRSYNSETHVNEDGVKDMFIDTPKTTKSIRKIPLTDRAYTALKSLYNDTHQSDVIPIHPVDTNKIRLDDFVFIKPNGKFSGYPLAHTTVQVAMRRICIRGNLPWLNVHGCRHTYGVRLRESGVSIDDIQDLMGHTDAETTKIYAEITPKIKEDAVKKLNDLLDESSRNIN</sequence>
<dbReference type="PANTHER" id="PTHR30349">
    <property type="entry name" value="PHAGE INTEGRASE-RELATED"/>
    <property type="match status" value="1"/>
</dbReference>
<dbReference type="InterPro" id="IPR004107">
    <property type="entry name" value="Integrase_SAM-like_N"/>
</dbReference>
<dbReference type="GO" id="GO:0015074">
    <property type="term" value="P:DNA integration"/>
    <property type="evidence" value="ECO:0007669"/>
    <property type="project" value="UniProtKB-KW"/>
</dbReference>
<reference evidence="6 7" key="1">
    <citation type="submission" date="2018-11" db="EMBL/GenBank/DDBJ databases">
        <authorList>
            <person name="Wuyts S."/>
        </authorList>
    </citation>
    <scope>NUCLEOTIDE SEQUENCE [LARGE SCALE GENOMIC DNA]</scope>
    <source>
        <strain evidence="6">Lactobacillus mudanjiangensis AMBF249</strain>
    </source>
</reference>
<dbReference type="CDD" id="cd01189">
    <property type="entry name" value="INT_ICEBs1_C_like"/>
    <property type="match status" value="1"/>
</dbReference>
<dbReference type="Gene3D" id="1.10.443.10">
    <property type="entry name" value="Intergrase catalytic core"/>
    <property type="match status" value="1"/>
</dbReference>
<proteinExistence type="inferred from homology"/>
<keyword evidence="3" id="KW-0238">DNA-binding</keyword>
<protein>
    <submittedName>
        <fullName evidence="6">Site-specific integrase [Lactobacillus plantarum subsp. plantarum]</fullName>
    </submittedName>
</protein>
<dbReference type="GO" id="GO:0003677">
    <property type="term" value="F:DNA binding"/>
    <property type="evidence" value="ECO:0007669"/>
    <property type="project" value="UniProtKB-KW"/>
</dbReference>
<organism evidence="6 7">
    <name type="scientific">Lactiplantibacillus mudanjiangensis</name>
    <dbReference type="NCBI Taxonomy" id="1296538"/>
    <lineage>
        <taxon>Bacteria</taxon>
        <taxon>Bacillati</taxon>
        <taxon>Bacillota</taxon>
        <taxon>Bacilli</taxon>
        <taxon>Lactobacillales</taxon>
        <taxon>Lactobacillaceae</taxon>
        <taxon>Lactiplantibacillus</taxon>
    </lineage>
</organism>
<dbReference type="InterPro" id="IPR013762">
    <property type="entry name" value="Integrase-like_cat_sf"/>
</dbReference>
<keyword evidence="7" id="KW-1185">Reference proteome</keyword>
<dbReference type="Proteomes" id="UP000289996">
    <property type="component" value="Unassembled WGS sequence"/>
</dbReference>
<dbReference type="InterPro" id="IPR050090">
    <property type="entry name" value="Tyrosine_recombinase_XerCD"/>
</dbReference>
<evidence type="ECO:0000256" key="3">
    <source>
        <dbReference type="ARBA" id="ARBA00023125"/>
    </source>
</evidence>
<dbReference type="Pfam" id="PF00589">
    <property type="entry name" value="Phage_integrase"/>
    <property type="match status" value="1"/>
</dbReference>
<dbReference type="InterPro" id="IPR028259">
    <property type="entry name" value="AP2-like_int_N"/>
</dbReference>
<name>A0A660E9K0_9LACO</name>
<evidence type="ECO:0000256" key="1">
    <source>
        <dbReference type="ARBA" id="ARBA00008857"/>
    </source>
</evidence>
<evidence type="ECO:0000256" key="4">
    <source>
        <dbReference type="ARBA" id="ARBA00023172"/>
    </source>
</evidence>
<dbReference type="PANTHER" id="PTHR30349:SF64">
    <property type="entry name" value="PROPHAGE INTEGRASE INTD-RELATED"/>
    <property type="match status" value="1"/>
</dbReference>